<dbReference type="Gene3D" id="3.90.70.130">
    <property type="match status" value="1"/>
</dbReference>
<gene>
    <name evidence="4" type="ORF">BN1708_014414</name>
</gene>
<evidence type="ECO:0000313" key="5">
    <source>
        <dbReference type="Proteomes" id="UP000044602"/>
    </source>
</evidence>
<accession>A0A0G4LVW8</accession>
<dbReference type="GO" id="GO:0016787">
    <property type="term" value="F:hydrolase activity"/>
    <property type="evidence" value="ECO:0007669"/>
    <property type="project" value="UniProtKB-KW"/>
</dbReference>
<dbReference type="Pfam" id="PF07910">
    <property type="entry name" value="Peptidase_C78"/>
    <property type="match status" value="1"/>
</dbReference>
<evidence type="ECO:0000259" key="3">
    <source>
        <dbReference type="Pfam" id="PF07910"/>
    </source>
</evidence>
<evidence type="ECO:0000256" key="2">
    <source>
        <dbReference type="SAM" id="MobiDB-lite"/>
    </source>
</evidence>
<sequence>MRWEQLMSVSRRQAEPKTRAAAQDNTMRRRLGRTSLGRHAHEDSMPDWLAALLRTKGEIKTEGVVPVLKQLLEQSKTTQYAYLCHESVHHFSKLKLEGGFCGYRNIQMLISYIIATGFKGQEHFKGRLPTIFEIQDIIENAWDRGINVQGRIETGGIRGTRKYIGTAEELGNTVSNPDILTALANRSKAVLPKPSQTRKLASRKLAF</sequence>
<keyword evidence="1" id="KW-0378">Hydrolase</keyword>
<dbReference type="STRING" id="100787.A0A0G4LVW8"/>
<feature type="domain" description="UFSP1/2/DUB catalytic" evidence="3">
    <location>
        <begin position="78"/>
        <end position="168"/>
    </location>
</feature>
<dbReference type="Proteomes" id="UP000044602">
    <property type="component" value="Unassembled WGS sequence"/>
</dbReference>
<evidence type="ECO:0000313" key="4">
    <source>
        <dbReference type="EMBL" id="CRK26226.1"/>
    </source>
</evidence>
<keyword evidence="5" id="KW-1185">Reference proteome</keyword>
<organism evidence="4 5">
    <name type="scientific">Verticillium longisporum</name>
    <name type="common">Verticillium dahliae var. longisporum</name>
    <dbReference type="NCBI Taxonomy" id="100787"/>
    <lineage>
        <taxon>Eukaryota</taxon>
        <taxon>Fungi</taxon>
        <taxon>Dikarya</taxon>
        <taxon>Ascomycota</taxon>
        <taxon>Pezizomycotina</taxon>
        <taxon>Sordariomycetes</taxon>
        <taxon>Hypocreomycetidae</taxon>
        <taxon>Glomerellales</taxon>
        <taxon>Plectosphaerellaceae</taxon>
        <taxon>Verticillium</taxon>
    </lineage>
</organism>
<protein>
    <recommendedName>
        <fullName evidence="3">UFSP1/2/DUB catalytic domain-containing protein</fullName>
    </recommendedName>
</protein>
<reference evidence="4 5" key="1">
    <citation type="submission" date="2015-05" db="EMBL/GenBank/DDBJ databases">
        <authorList>
            <person name="Wang D.B."/>
            <person name="Wang M."/>
        </authorList>
    </citation>
    <scope>NUCLEOTIDE SEQUENCE [LARGE SCALE GENOMIC DNA]</scope>
    <source>
        <strain evidence="4">VL1</strain>
    </source>
</reference>
<name>A0A0G4LVW8_VERLO</name>
<feature type="region of interest" description="Disordered" evidence="2">
    <location>
        <begin position="1"/>
        <end position="29"/>
    </location>
</feature>
<dbReference type="AlphaFoldDB" id="A0A0G4LVW8"/>
<dbReference type="InterPro" id="IPR012462">
    <property type="entry name" value="UFSP1/2_DUB_cat"/>
</dbReference>
<proteinExistence type="predicted"/>
<dbReference type="EMBL" id="CVQH01020107">
    <property type="protein sequence ID" value="CRK26226.1"/>
    <property type="molecule type" value="Genomic_DNA"/>
</dbReference>
<evidence type="ECO:0000256" key="1">
    <source>
        <dbReference type="ARBA" id="ARBA00022801"/>
    </source>
</evidence>